<accession>A0A075GKQ6</accession>
<name>A0A075GKQ6_9EURY</name>
<evidence type="ECO:0000256" key="4">
    <source>
        <dbReference type="ARBA" id="ARBA00022833"/>
    </source>
</evidence>
<feature type="compositionally biased region" description="Basic residues" evidence="6">
    <location>
        <begin position="195"/>
        <end position="213"/>
    </location>
</feature>
<dbReference type="SUPFAM" id="SSF102712">
    <property type="entry name" value="JAB1/MPN domain"/>
    <property type="match status" value="1"/>
</dbReference>
<keyword evidence="1" id="KW-0645">Protease</keyword>
<keyword evidence="3" id="KW-0378">Hydrolase</keyword>
<protein>
    <recommendedName>
        <fullName evidence="7">JAB domain-containing protein</fullName>
    </recommendedName>
</protein>
<evidence type="ECO:0000256" key="3">
    <source>
        <dbReference type="ARBA" id="ARBA00022801"/>
    </source>
</evidence>
<dbReference type="EMBL" id="KF900644">
    <property type="protein sequence ID" value="AIF02248.1"/>
    <property type="molecule type" value="Genomic_DNA"/>
</dbReference>
<dbReference type="Gene3D" id="3.40.140.10">
    <property type="entry name" value="Cytidine Deaminase, domain 2"/>
    <property type="match status" value="1"/>
</dbReference>
<keyword evidence="2" id="KW-0479">Metal-binding</keyword>
<keyword evidence="5" id="KW-0482">Metalloprotease</keyword>
<dbReference type="GO" id="GO:0008237">
    <property type="term" value="F:metallopeptidase activity"/>
    <property type="evidence" value="ECO:0007669"/>
    <property type="project" value="UniProtKB-KW"/>
</dbReference>
<proteinExistence type="predicted"/>
<organism evidence="8">
    <name type="scientific">uncultured marine group II/III euryarchaeote KM3_155_G07</name>
    <dbReference type="NCBI Taxonomy" id="1457898"/>
    <lineage>
        <taxon>Archaea</taxon>
        <taxon>Methanobacteriati</taxon>
        <taxon>Methanobacteriota</taxon>
        <taxon>environmental samples</taxon>
    </lineage>
</organism>
<dbReference type="GO" id="GO:0006508">
    <property type="term" value="P:proteolysis"/>
    <property type="evidence" value="ECO:0007669"/>
    <property type="project" value="UniProtKB-KW"/>
</dbReference>
<evidence type="ECO:0000256" key="1">
    <source>
        <dbReference type="ARBA" id="ARBA00022670"/>
    </source>
</evidence>
<evidence type="ECO:0000256" key="6">
    <source>
        <dbReference type="SAM" id="MobiDB-lite"/>
    </source>
</evidence>
<reference evidence="8" key="1">
    <citation type="journal article" date="2014" name="Genome Biol. Evol.">
        <title>Pangenome evidence for extensive interdomain horizontal transfer affecting lineage core and shell genes in uncultured planktonic thaumarchaeota and euryarchaeota.</title>
        <authorList>
            <person name="Deschamps P."/>
            <person name="Zivanovic Y."/>
            <person name="Moreira D."/>
            <person name="Rodriguez-Valera F."/>
            <person name="Lopez-Garcia P."/>
        </authorList>
    </citation>
    <scope>NUCLEOTIDE SEQUENCE</scope>
</reference>
<keyword evidence="4" id="KW-0862">Zinc</keyword>
<evidence type="ECO:0000259" key="7">
    <source>
        <dbReference type="Pfam" id="PF14464"/>
    </source>
</evidence>
<dbReference type="Pfam" id="PF14464">
    <property type="entry name" value="Prok-JAB"/>
    <property type="match status" value="1"/>
</dbReference>
<evidence type="ECO:0000256" key="2">
    <source>
        <dbReference type="ARBA" id="ARBA00022723"/>
    </source>
</evidence>
<dbReference type="InterPro" id="IPR028090">
    <property type="entry name" value="JAB_dom_prok"/>
</dbReference>
<evidence type="ECO:0000313" key="8">
    <source>
        <dbReference type="EMBL" id="AIF02248.1"/>
    </source>
</evidence>
<feature type="domain" description="JAB" evidence="7">
    <location>
        <begin position="44"/>
        <end position="157"/>
    </location>
</feature>
<dbReference type="AlphaFoldDB" id="A0A075GKQ6"/>
<evidence type="ECO:0000256" key="5">
    <source>
        <dbReference type="ARBA" id="ARBA00023049"/>
    </source>
</evidence>
<feature type="region of interest" description="Disordered" evidence="6">
    <location>
        <begin position="184"/>
        <end position="214"/>
    </location>
</feature>
<dbReference type="GO" id="GO:0046872">
    <property type="term" value="F:metal ion binding"/>
    <property type="evidence" value="ECO:0007669"/>
    <property type="project" value="UniProtKB-KW"/>
</dbReference>
<sequence length="262" mass="29315">MVDGWLVEAMAAYNAESLENRDGYRGLVHMPGECLEQIVLWSLESLPDEILVGLDTDQQRPHVAEVDEAYQGVEHELELFAGQGFVLTEPTIVNRGDSFSVHHVPEEWTDGIFTETRGPRGGRFVHWLHTHPNAVAIPSAQDADAAQYTLGVDMILGIQFSPEGPLPWFEDAEGVRRQLQPDEVAARDGQSGRASAHHKTRRRGWGSRRHRQRPVLGIAPTGHRIHGLELISFHRSGSGINVIFIDDDGYPYGWQRHHSDST</sequence>